<evidence type="ECO:0000313" key="1">
    <source>
        <dbReference type="EMBL" id="WLV77919.1"/>
    </source>
</evidence>
<dbReference type="EMBL" id="CP132482">
    <property type="protein sequence ID" value="WLV77919.1"/>
    <property type="molecule type" value="Genomic_DNA"/>
</dbReference>
<evidence type="ECO:0000313" key="2">
    <source>
        <dbReference type="Proteomes" id="UP001233112"/>
    </source>
</evidence>
<gene>
    <name evidence="1" type="ORF">LACPH_002702</name>
</gene>
<name>A0ABY9L2K2_9LACO</name>
<protein>
    <submittedName>
        <fullName evidence="1">Uncharacterized protein</fullName>
    </submittedName>
</protein>
<keyword evidence="2" id="KW-1185">Reference proteome</keyword>
<accession>A0ABY9L2K2</accession>
<dbReference type="RefSeq" id="WP_274785262.1">
    <property type="nucleotide sequence ID" value="NZ_CP132482.1"/>
</dbReference>
<organism evidence="1 2">
    <name type="scientific">Lacticaseibacillus parahuelsenbergensis</name>
    <dbReference type="NCBI Taxonomy" id="3068305"/>
    <lineage>
        <taxon>Bacteria</taxon>
        <taxon>Bacillati</taxon>
        <taxon>Bacillota</taxon>
        <taxon>Bacilli</taxon>
        <taxon>Lactobacillales</taxon>
        <taxon>Lactobacillaceae</taxon>
        <taxon>Lacticaseibacillus</taxon>
    </lineage>
</organism>
<proteinExistence type="predicted"/>
<dbReference type="Proteomes" id="UP001233112">
    <property type="component" value="Chromosome"/>
</dbReference>
<reference evidence="1 2" key="1">
    <citation type="submission" date="2023-08" db="EMBL/GenBank/DDBJ databases">
        <authorList>
            <person name="Buchebner-Jance M."/>
        </authorList>
    </citation>
    <scope>NUCLEOTIDE SEQUENCE [LARGE SCALE GENOMIC DNA]</scope>
    <source>
        <strain evidence="1 2">NCIMB 15471</strain>
    </source>
</reference>
<sequence length="50" mass="5817">MTFMGDEKTLKVLVNKKNKAFLIELMKQPVVEANVFKTFQLVFEANQLNK</sequence>